<comment type="subcellular location">
    <subcellularLocation>
        <location evidence="1">Membrane</location>
        <topology evidence="1">Multi-pass membrane protein</topology>
    </subcellularLocation>
</comment>
<feature type="region of interest" description="Disordered" evidence="5">
    <location>
        <begin position="1"/>
        <end position="27"/>
    </location>
</feature>
<feature type="transmembrane region" description="Helical" evidence="6">
    <location>
        <begin position="306"/>
        <end position="326"/>
    </location>
</feature>
<evidence type="ECO:0000256" key="6">
    <source>
        <dbReference type="SAM" id="Phobius"/>
    </source>
</evidence>
<feature type="transmembrane region" description="Helical" evidence="6">
    <location>
        <begin position="112"/>
        <end position="135"/>
    </location>
</feature>
<evidence type="ECO:0000313" key="7">
    <source>
        <dbReference type="EMBL" id="TLD93130.1"/>
    </source>
</evidence>
<feature type="transmembrane region" description="Helical" evidence="6">
    <location>
        <begin position="246"/>
        <end position="267"/>
    </location>
</feature>
<feature type="transmembrane region" description="Helical" evidence="6">
    <location>
        <begin position="338"/>
        <end position="358"/>
    </location>
</feature>
<keyword evidence="4 6" id="KW-0472">Membrane</keyword>
<dbReference type="GO" id="GO:0005886">
    <property type="term" value="C:plasma membrane"/>
    <property type="evidence" value="ECO:0007669"/>
    <property type="project" value="TreeGrafter"/>
</dbReference>
<keyword evidence="8" id="KW-1185">Reference proteome</keyword>
<feature type="transmembrane region" description="Helical" evidence="6">
    <location>
        <begin position="186"/>
        <end position="210"/>
    </location>
</feature>
<evidence type="ECO:0000256" key="1">
    <source>
        <dbReference type="ARBA" id="ARBA00004141"/>
    </source>
</evidence>
<organism evidence="7 8">
    <name type="scientific">Helicobacter magdeburgensis</name>
    <dbReference type="NCBI Taxonomy" id="471858"/>
    <lineage>
        <taxon>Bacteria</taxon>
        <taxon>Pseudomonadati</taxon>
        <taxon>Campylobacterota</taxon>
        <taxon>Epsilonproteobacteria</taxon>
        <taxon>Campylobacterales</taxon>
        <taxon>Helicobacteraceae</taxon>
        <taxon>Helicobacter</taxon>
    </lineage>
</organism>
<feature type="compositionally biased region" description="Polar residues" evidence="5">
    <location>
        <begin position="1"/>
        <end position="17"/>
    </location>
</feature>
<evidence type="ECO:0000256" key="2">
    <source>
        <dbReference type="ARBA" id="ARBA00022692"/>
    </source>
</evidence>
<name>A0A4U8T131_9HELI</name>
<dbReference type="InterPro" id="IPR038665">
    <property type="entry name" value="Voltage-dep_anion_channel_sf"/>
</dbReference>
<evidence type="ECO:0000256" key="5">
    <source>
        <dbReference type="SAM" id="MobiDB-lite"/>
    </source>
</evidence>
<reference evidence="7 8" key="1">
    <citation type="journal article" date="2014" name="Genome Announc.">
        <title>Draft genome sequences of eight enterohepatic helicobacter species isolated from both laboratory and wild rodents.</title>
        <authorList>
            <person name="Sheh A."/>
            <person name="Shen Z."/>
            <person name="Fox J.G."/>
        </authorList>
    </citation>
    <scope>NUCLEOTIDE SEQUENCE [LARGE SCALE GENOMIC DNA]</scope>
    <source>
        <strain evidence="7 8">MIT 96-1001</strain>
    </source>
</reference>
<feature type="transmembrane region" description="Helical" evidence="6">
    <location>
        <begin position="47"/>
        <end position="68"/>
    </location>
</feature>
<dbReference type="Gene3D" id="1.50.10.150">
    <property type="entry name" value="Voltage-dependent anion channel"/>
    <property type="match status" value="1"/>
</dbReference>
<protein>
    <submittedName>
        <fullName evidence="7">C4-dicarboxylate ABC transporter</fullName>
    </submittedName>
</protein>
<dbReference type="InterPro" id="IPR004695">
    <property type="entry name" value="SLAC1/Mae1/Ssu1/TehA"/>
</dbReference>
<keyword evidence="2 6" id="KW-0812">Transmembrane</keyword>
<dbReference type="AlphaFoldDB" id="A0A4U8T131"/>
<gene>
    <name evidence="7" type="ORF">LS74_003035</name>
</gene>
<dbReference type="PANTHER" id="PTHR37955:SF1">
    <property type="entry name" value="DEP DOMAIN-CONTAINING PROTEIN"/>
    <property type="match status" value="1"/>
</dbReference>
<dbReference type="GO" id="GO:0046583">
    <property type="term" value="F:monoatomic cation efflux transmembrane transporter activity"/>
    <property type="evidence" value="ECO:0007669"/>
    <property type="project" value="TreeGrafter"/>
</dbReference>
<dbReference type="EMBL" id="JRPE02000003">
    <property type="protein sequence ID" value="TLD93130.1"/>
    <property type="molecule type" value="Genomic_DNA"/>
</dbReference>
<sequence>MQNVNTESSPDSTSQTQDEVESNMKEPHNAISAESKLADSPVAISPIANLPIALFASVMGIGGLSLVLKKASVVFGSVALANASFNSTTLHSGANALESSLDSSWQGAVAPFLWWGAYGFAVLAVAIFALLLVCYGAKMLYHFNAFKADLKHQVKINFLSSIPISMLIIVAFWSDLSSGVDLLWQGILGLFYVASALQLLLSLYVMSFWFKESMKSALLSPAWFIPIVGNLIVPLSGGLINAPKELLLFFFSIGCFFWILLSAMIMQRLIFEQSLESKFIPTLFIFIAPPSIFVVDFHSLFGFHNALSFVGFNVALFFVLLLLSLGNIFTKLSFTPSWWAFTFPLCAFGIASFDLYMIDFKCFYGLLGILGLVMAFFAVVLISYKTLRAVASGAIFKE</sequence>
<dbReference type="Pfam" id="PF03595">
    <property type="entry name" value="SLAC1"/>
    <property type="match status" value="1"/>
</dbReference>
<comment type="caution">
    <text evidence="7">The sequence shown here is derived from an EMBL/GenBank/DDBJ whole genome shotgun (WGS) entry which is preliminary data.</text>
</comment>
<evidence type="ECO:0000256" key="3">
    <source>
        <dbReference type="ARBA" id="ARBA00022989"/>
    </source>
</evidence>
<feature type="transmembrane region" description="Helical" evidence="6">
    <location>
        <begin position="73"/>
        <end position="92"/>
    </location>
</feature>
<dbReference type="Proteomes" id="UP000029921">
    <property type="component" value="Unassembled WGS sequence"/>
</dbReference>
<evidence type="ECO:0000313" key="8">
    <source>
        <dbReference type="Proteomes" id="UP000029921"/>
    </source>
</evidence>
<feature type="transmembrane region" description="Helical" evidence="6">
    <location>
        <begin position="364"/>
        <end position="384"/>
    </location>
</feature>
<feature type="transmembrane region" description="Helical" evidence="6">
    <location>
        <begin position="222"/>
        <end position="240"/>
    </location>
</feature>
<accession>A0A4U8T131</accession>
<evidence type="ECO:0000256" key="4">
    <source>
        <dbReference type="ARBA" id="ARBA00023136"/>
    </source>
</evidence>
<keyword evidence="3 6" id="KW-1133">Transmembrane helix</keyword>
<proteinExistence type="predicted"/>
<feature type="transmembrane region" description="Helical" evidence="6">
    <location>
        <begin position="156"/>
        <end position="174"/>
    </location>
</feature>
<dbReference type="RefSeq" id="WP_084584286.1">
    <property type="nucleotide sequence ID" value="NZ_JRPE02000003.1"/>
</dbReference>
<feature type="transmembrane region" description="Helical" evidence="6">
    <location>
        <begin position="279"/>
        <end position="300"/>
    </location>
</feature>
<dbReference type="PANTHER" id="PTHR37955">
    <property type="entry name" value="TELLURITE RESISTANCE PROTEIN TEHA"/>
    <property type="match status" value="1"/>
</dbReference>
<dbReference type="InterPro" id="IPR052951">
    <property type="entry name" value="Tellurite_res_ion_channel"/>
</dbReference>